<reference evidence="3" key="2">
    <citation type="submission" date="2015-03" db="EMBL/GenBank/DDBJ databases">
        <title>Genome sequence of Azospirillum thiophilum strain DSM 21654T.</title>
        <authorList>
            <person name="Kwak Y."/>
            <person name="Shin J.-H."/>
        </authorList>
    </citation>
    <scope>NUCLEOTIDE SEQUENCE [LARGE SCALE GENOMIC DNA]</scope>
    <source>
        <strain evidence="3">DSM 15199</strain>
    </source>
</reference>
<dbReference type="NCBIfam" id="NF041559">
    <property type="entry name" value="BTH_I2691_fam"/>
    <property type="match status" value="1"/>
</dbReference>
<sequence>MNRPLCKMCEATGPALLPVRYSVVPDSLHETLPEWAETSFPAAKGYHYALRALRQGFLYVYYCNAGIFAQESWETWSISEDGALWKQYNAPFGVFPKKTADCHAPTHQSANVEFIVLQDIALRQDTWLAFSPSAWSPETIQYYHDHPDAREKRMQCVKSWQWRGVPEGEGISEVTADTLNTVMDYRPVDMYCPTYLLPHNPTAARISRTMEEAPYYTFTPNAVGPQGTLYPWSKNRAGSADMTVRAMQRRGQARDGSPVSPVLLALHDPIGIAHELAGWSDDIVGAHKTWLDELSIEFMTDSSLNGAENQLRQMNAADVQGQVDKVLEVTKQKEYGVFSDQQKAKLRENVTRIMVKANEQTFEQAFAHDWGKYTKELNLAKRQAFHQKYADFCTEVAKKLEQLAQLRVSWLQESRFITCCRDFYSTRLADNLNYREAVDYAMASLNITETGSAFLDRLIDQYSTLSESNIVWRSLLLNNPDVMAEMSGFLQQMSMNKGDVKPANIEKFMDIVSSLSGKLAEAYDKANEALEKPPTANSSFARAMLHCDRRLVTLGDRFFNFTRLGKVLNSRNEMLSKTLFSVISGVPFDQAVELSVSQLKDGDEFRQQVSKELKASGSDARLETKNNYNRDFKEFAQSAEGEPALKKSRIKLLVLIFNGLEFANQLKESKGDTKGHAQVTSAFLGTLSTAMEIVTPAVEHGIKNMAATDSIKFIGVSAGTLASALNLGVDISDFRSERHGQGRWQFIGLYGLKGAYDFAQLTKALNGLLKVLVDRALLVPKNLLLEGTARLLAWETFAWLLSWEAMLVIFIVEELVTYFSDNELQKWCRNCVFGLEPATGLKSTQFIDPESQRNTLYEEQRKDFANAMKDLS</sequence>
<dbReference type="EMBL" id="CP011104">
    <property type="protein sequence ID" value="AKH65676.1"/>
    <property type="molecule type" value="Genomic_DNA"/>
</dbReference>
<dbReference type="CDD" id="cd20707">
    <property type="entry name" value="MIX_III"/>
    <property type="match status" value="1"/>
</dbReference>
<dbReference type="InterPro" id="IPR046864">
    <property type="entry name" value="VasX_N"/>
</dbReference>
<dbReference type="Proteomes" id="UP000034866">
    <property type="component" value="Chromosome"/>
</dbReference>
<dbReference type="RefSeq" id="WP_046976612.1">
    <property type="nucleotide sequence ID" value="NZ_CAWQPG010000026.1"/>
</dbReference>
<name>A0A0F7LUX9_9GAMM</name>
<protein>
    <recommendedName>
        <fullName evidence="1">Toxin VasX N-terminal region domain-containing protein</fullName>
    </recommendedName>
</protein>
<dbReference type="OrthoDB" id="6178961at2"/>
<feature type="domain" description="Toxin VasX N-terminal region" evidence="1">
    <location>
        <begin position="6"/>
        <end position="158"/>
    </location>
</feature>
<evidence type="ECO:0000259" key="1">
    <source>
        <dbReference type="Pfam" id="PF20249"/>
    </source>
</evidence>
<keyword evidence="3" id="KW-1185">Reference proteome</keyword>
<evidence type="ECO:0000313" key="3">
    <source>
        <dbReference type="Proteomes" id="UP000034866"/>
    </source>
</evidence>
<dbReference type="InterPro" id="IPR048126">
    <property type="entry name" value="Toxin_VasX"/>
</dbReference>
<dbReference type="STRING" id="230089.VY86_22315"/>
<dbReference type="PATRIC" id="fig|230089.6.peg.5054"/>
<dbReference type="Pfam" id="PF20249">
    <property type="entry name" value="VasX_N"/>
    <property type="match status" value="1"/>
</dbReference>
<accession>A0A0F7LUX9</accession>
<dbReference type="AlphaFoldDB" id="A0A0F7LUX9"/>
<evidence type="ECO:0000313" key="2">
    <source>
        <dbReference type="EMBL" id="AKH65676.1"/>
    </source>
</evidence>
<organism evidence="2 3">
    <name type="scientific">Photorhabdus thracensis</name>
    <dbReference type="NCBI Taxonomy" id="230089"/>
    <lineage>
        <taxon>Bacteria</taxon>
        <taxon>Pseudomonadati</taxon>
        <taxon>Pseudomonadota</taxon>
        <taxon>Gammaproteobacteria</taxon>
        <taxon>Enterobacterales</taxon>
        <taxon>Morganellaceae</taxon>
        <taxon>Photorhabdus</taxon>
    </lineage>
</organism>
<dbReference type="KEGG" id="ptt:VY86_22315"/>
<reference evidence="2 3" key="1">
    <citation type="journal article" date="2015" name="J. Biotechnol.">
        <title>Complete genome sequence of Photorhabdus temperata subsp. thracensis 39-8(T), an entomopathogenic bacterium for the improved commercial bioinsecticide.</title>
        <authorList>
            <person name="Kwak Y."/>
            <person name="Shin J.H."/>
        </authorList>
    </citation>
    <scope>NUCLEOTIDE SEQUENCE [LARGE SCALE GENOMIC DNA]</scope>
    <source>
        <strain evidence="2 3">DSM 15199</strain>
    </source>
</reference>
<gene>
    <name evidence="2" type="ORF">VY86_22315</name>
</gene>
<proteinExistence type="predicted"/>